<accession>A0A6C0DX28</accession>
<protein>
    <submittedName>
        <fullName evidence="1">Uncharacterized protein</fullName>
    </submittedName>
</protein>
<dbReference type="AlphaFoldDB" id="A0A6C0DX28"/>
<dbReference type="EMBL" id="MN739679">
    <property type="protein sequence ID" value="QHT20599.1"/>
    <property type="molecule type" value="Genomic_DNA"/>
</dbReference>
<sequence>MLNIDNIDITKFKLGKSGRAIKLLYDKEPVKLCTSSLITPFGVKSVNKDWSAFTEYYIDCSLNQSVSETSSSGAFKNAIDLLDNVIQRLVKENITMFSSKSENASENFVYNKILRENGNYPKLMKMQLVRDKNGNFESFIFNENKEKIKIDEKNIEEVLAKRKIFKCIIECAKIWYYNGKVGSIWNINQLKFSNKLLDQNKDLSEEGSANVSNVYNNLMISDD</sequence>
<name>A0A6C0DX28_9ZZZZ</name>
<evidence type="ECO:0000313" key="1">
    <source>
        <dbReference type="EMBL" id="QHT20599.1"/>
    </source>
</evidence>
<organism evidence="1">
    <name type="scientific">viral metagenome</name>
    <dbReference type="NCBI Taxonomy" id="1070528"/>
    <lineage>
        <taxon>unclassified sequences</taxon>
        <taxon>metagenomes</taxon>
        <taxon>organismal metagenomes</taxon>
    </lineage>
</organism>
<reference evidence="1" key="1">
    <citation type="journal article" date="2020" name="Nature">
        <title>Giant virus diversity and host interactions through global metagenomics.</title>
        <authorList>
            <person name="Schulz F."/>
            <person name="Roux S."/>
            <person name="Paez-Espino D."/>
            <person name="Jungbluth S."/>
            <person name="Walsh D.A."/>
            <person name="Denef V.J."/>
            <person name="McMahon K.D."/>
            <person name="Konstantinidis K.T."/>
            <person name="Eloe-Fadrosh E.A."/>
            <person name="Kyrpides N.C."/>
            <person name="Woyke T."/>
        </authorList>
    </citation>
    <scope>NUCLEOTIDE SEQUENCE</scope>
    <source>
        <strain evidence="1">GVMAG-M-3300023174-68</strain>
    </source>
</reference>
<proteinExistence type="predicted"/>